<organism evidence="1">
    <name type="scientific">bioreactor metagenome</name>
    <dbReference type="NCBI Taxonomy" id="1076179"/>
    <lineage>
        <taxon>unclassified sequences</taxon>
        <taxon>metagenomes</taxon>
        <taxon>ecological metagenomes</taxon>
    </lineage>
</organism>
<sequence length="161" mass="19010">MRYNNLAVEVHDLDIVVCPGDVAKAAQLLECYRCLGRDKANPNYRSAFFAEYRYMDLDVDVMSGMKIRYNDLWYELMVDESYPFVRKNGLSLMKLEDWYVLYYLMGRSDKVSLLQDHLISSDSLDRSRIVYLINQHWPIDLHRQLNFILQSNKAGIVDNRL</sequence>
<comment type="caution">
    <text evidence="1">The sequence shown here is derived from an EMBL/GenBank/DDBJ whole genome shotgun (WGS) entry which is preliminary data.</text>
</comment>
<accession>A0A645H2V0</accession>
<dbReference type="InterPro" id="IPR043519">
    <property type="entry name" value="NT_sf"/>
</dbReference>
<protein>
    <submittedName>
        <fullName evidence="1">Uncharacterized protein</fullName>
    </submittedName>
</protein>
<dbReference type="EMBL" id="VSSQ01085803">
    <property type="protein sequence ID" value="MPN33347.1"/>
    <property type="molecule type" value="Genomic_DNA"/>
</dbReference>
<gene>
    <name evidence="1" type="ORF">SDC9_180833</name>
</gene>
<name>A0A645H2V0_9ZZZZ</name>
<dbReference type="Gene3D" id="3.30.460.40">
    <property type="match status" value="1"/>
</dbReference>
<proteinExistence type="predicted"/>
<evidence type="ECO:0000313" key="1">
    <source>
        <dbReference type="EMBL" id="MPN33347.1"/>
    </source>
</evidence>
<dbReference type="AlphaFoldDB" id="A0A645H2V0"/>
<dbReference type="SUPFAM" id="SSF81301">
    <property type="entry name" value="Nucleotidyltransferase"/>
    <property type="match status" value="1"/>
</dbReference>
<reference evidence="1" key="1">
    <citation type="submission" date="2019-08" db="EMBL/GenBank/DDBJ databases">
        <authorList>
            <person name="Kucharzyk K."/>
            <person name="Murdoch R.W."/>
            <person name="Higgins S."/>
            <person name="Loffler F."/>
        </authorList>
    </citation>
    <scope>NUCLEOTIDE SEQUENCE</scope>
</reference>